<reference evidence="3" key="1">
    <citation type="submission" date="2020-10" db="EMBL/GenBank/DDBJ databases">
        <title>Chromosome-scale genome assembly of the Allis shad, Alosa alosa.</title>
        <authorList>
            <person name="Margot Z."/>
            <person name="Christophe K."/>
            <person name="Cabau C."/>
            <person name="Louis A."/>
            <person name="Berthelot C."/>
            <person name="Parey E."/>
            <person name="Roest Crollius H."/>
            <person name="Montfort J."/>
            <person name="Robinson-Rechavi M."/>
            <person name="Bucao C."/>
            <person name="Bouchez O."/>
            <person name="Gislard M."/>
            <person name="Lluch J."/>
            <person name="Milhes M."/>
            <person name="Lampietro C."/>
            <person name="Lopez Roques C."/>
            <person name="Donnadieu C."/>
            <person name="Braasch I."/>
            <person name="Desvignes T."/>
            <person name="Postlethwait J."/>
            <person name="Bobe J."/>
            <person name="Guiguen Y."/>
        </authorList>
    </citation>
    <scope>NUCLEOTIDE SEQUENCE</scope>
    <source>
        <strain evidence="3">M-15738</strain>
        <tissue evidence="3">Blood</tissue>
    </source>
</reference>
<keyword evidence="4" id="KW-1185">Reference proteome</keyword>
<organism evidence="3 4">
    <name type="scientific">Alosa alosa</name>
    <name type="common">allis shad</name>
    <dbReference type="NCBI Taxonomy" id="278164"/>
    <lineage>
        <taxon>Eukaryota</taxon>
        <taxon>Metazoa</taxon>
        <taxon>Chordata</taxon>
        <taxon>Craniata</taxon>
        <taxon>Vertebrata</taxon>
        <taxon>Euteleostomi</taxon>
        <taxon>Actinopterygii</taxon>
        <taxon>Neopterygii</taxon>
        <taxon>Teleostei</taxon>
        <taxon>Clupei</taxon>
        <taxon>Clupeiformes</taxon>
        <taxon>Clupeoidei</taxon>
        <taxon>Clupeidae</taxon>
        <taxon>Alosa</taxon>
    </lineage>
</organism>
<protein>
    <recommendedName>
        <fullName evidence="2">N-terminal Ras-GEF domain-containing protein</fullName>
    </recommendedName>
</protein>
<name>A0AAV6GZN4_9TELE</name>
<dbReference type="Proteomes" id="UP000823561">
    <property type="component" value="Chromosome 5"/>
</dbReference>
<feature type="domain" description="N-terminal Ras-GEF" evidence="2">
    <location>
        <begin position="92"/>
        <end position="139"/>
    </location>
</feature>
<dbReference type="InterPro" id="IPR000651">
    <property type="entry name" value="Ras-like_Gua-exchang_fac_N"/>
</dbReference>
<sequence>MGPPIMSSGRTLLISSPTVRCEMTTLEQDLLVSIKRRLQVVFLRVGNRDFMSILKEKGEPALILKRSSKQVFAPGAPEHASCSNNMKPDVFIRLLVKLGTPDQIPQFPLFSMNLDTPDDQMDPFVCSFLLTYYVFMTSE</sequence>
<comment type="caution">
    <text evidence="3">The sequence shown here is derived from an EMBL/GenBank/DDBJ whole genome shotgun (WGS) entry which is preliminary data.</text>
</comment>
<dbReference type="AlphaFoldDB" id="A0AAV6GZN4"/>
<dbReference type="PROSITE" id="PS50212">
    <property type="entry name" value="RASGEF_NTER"/>
    <property type="match status" value="1"/>
</dbReference>
<evidence type="ECO:0000259" key="2">
    <source>
        <dbReference type="PROSITE" id="PS50212"/>
    </source>
</evidence>
<gene>
    <name evidence="3" type="ORF">AALO_G00061720</name>
</gene>
<dbReference type="GO" id="GO:0005085">
    <property type="term" value="F:guanyl-nucleotide exchange factor activity"/>
    <property type="evidence" value="ECO:0007669"/>
    <property type="project" value="UniProtKB-KW"/>
</dbReference>
<keyword evidence="1" id="KW-0344">Guanine-nucleotide releasing factor</keyword>
<accession>A0AAV6GZN4</accession>
<evidence type="ECO:0000256" key="1">
    <source>
        <dbReference type="PROSITE-ProRule" id="PRU00135"/>
    </source>
</evidence>
<evidence type="ECO:0000313" key="4">
    <source>
        <dbReference type="Proteomes" id="UP000823561"/>
    </source>
</evidence>
<dbReference type="EMBL" id="JADWDJ010000005">
    <property type="protein sequence ID" value="KAG5280578.1"/>
    <property type="molecule type" value="Genomic_DNA"/>
</dbReference>
<proteinExistence type="predicted"/>
<evidence type="ECO:0000313" key="3">
    <source>
        <dbReference type="EMBL" id="KAG5280578.1"/>
    </source>
</evidence>